<name>A0ABV2SMT8_9GAMM</name>
<gene>
    <name evidence="2" type="ORF">V5J35_004272</name>
</gene>
<sequence>MKVWPASTPMVGSISTATAYTVQFRRAWNRPTILLAYLTGQGINQVYTAETEDHAYNLVVDSRHYVYVIDSNQQFYRHIRTIRDFIAAAHNESVDIRFEDDYANPPGAARLISTPGENLASTGARS</sequence>
<comment type="caution">
    <text evidence="2">The sequence shown here is derived from an EMBL/GenBank/DDBJ whole genome shotgun (WGS) entry which is preliminary data.</text>
</comment>
<evidence type="ECO:0000313" key="2">
    <source>
        <dbReference type="EMBL" id="MET4759080.1"/>
    </source>
</evidence>
<evidence type="ECO:0000256" key="1">
    <source>
        <dbReference type="SAM" id="MobiDB-lite"/>
    </source>
</evidence>
<organism evidence="2 3">
    <name type="scientific">Endozoicomonas lisbonensis</name>
    <dbReference type="NCBI Taxonomy" id="3120522"/>
    <lineage>
        <taxon>Bacteria</taxon>
        <taxon>Pseudomonadati</taxon>
        <taxon>Pseudomonadota</taxon>
        <taxon>Gammaproteobacteria</taxon>
        <taxon>Oceanospirillales</taxon>
        <taxon>Endozoicomonadaceae</taxon>
        <taxon>Endozoicomonas</taxon>
    </lineage>
</organism>
<keyword evidence="3" id="KW-1185">Reference proteome</keyword>
<protein>
    <submittedName>
        <fullName evidence="2">Uncharacterized protein</fullName>
    </submittedName>
</protein>
<dbReference type="Proteomes" id="UP001549366">
    <property type="component" value="Unassembled WGS sequence"/>
</dbReference>
<dbReference type="RefSeq" id="WP_354009106.1">
    <property type="nucleotide sequence ID" value="NZ_JBEWTA010000001.1"/>
</dbReference>
<accession>A0ABV2SMT8</accession>
<feature type="compositionally biased region" description="Polar residues" evidence="1">
    <location>
        <begin position="115"/>
        <end position="126"/>
    </location>
</feature>
<evidence type="ECO:0000313" key="3">
    <source>
        <dbReference type="Proteomes" id="UP001549366"/>
    </source>
</evidence>
<reference evidence="2 3" key="1">
    <citation type="submission" date="2024-06" db="EMBL/GenBank/DDBJ databases">
        <title>Genomic Encyclopedia of Type Strains, Phase V (KMG-V): Genome sequencing to study the core and pangenomes of soil and plant-associated prokaryotes.</title>
        <authorList>
            <person name="Whitman W."/>
        </authorList>
    </citation>
    <scope>NUCLEOTIDE SEQUENCE [LARGE SCALE GENOMIC DNA]</scope>
    <source>
        <strain evidence="2 3">NE40</strain>
    </source>
</reference>
<feature type="region of interest" description="Disordered" evidence="1">
    <location>
        <begin position="107"/>
        <end position="126"/>
    </location>
</feature>
<dbReference type="EMBL" id="JBEWTB010000002">
    <property type="protein sequence ID" value="MET4759080.1"/>
    <property type="molecule type" value="Genomic_DNA"/>
</dbReference>
<proteinExistence type="predicted"/>